<evidence type="ECO:0000313" key="1">
    <source>
        <dbReference type="WBParaSite" id="HPLM_0000202501-mRNA-1"/>
    </source>
</evidence>
<dbReference type="WBParaSite" id="HPLM_0000202501-mRNA-1">
    <property type="protein sequence ID" value="HPLM_0000202501-mRNA-1"/>
    <property type="gene ID" value="HPLM_0000202501"/>
</dbReference>
<sequence>LERDQWPRFKSYMENGTAIRTLSLLFFDDVTQENERRLSKFVHDMHECTVGDIKTVTHEMLKDFKRLYRELQVKLSS</sequence>
<name>A0A0N4VXK5_HAEPC</name>
<protein>
    <submittedName>
        <fullName evidence="1">Cullin domain-containing protein</fullName>
    </submittedName>
</protein>
<proteinExistence type="predicted"/>
<dbReference type="AlphaFoldDB" id="A0A0N4VXK5"/>
<organism evidence="1">
    <name type="scientific">Haemonchus placei</name>
    <name type="common">Barber's pole worm</name>
    <dbReference type="NCBI Taxonomy" id="6290"/>
    <lineage>
        <taxon>Eukaryota</taxon>
        <taxon>Metazoa</taxon>
        <taxon>Ecdysozoa</taxon>
        <taxon>Nematoda</taxon>
        <taxon>Chromadorea</taxon>
        <taxon>Rhabditida</taxon>
        <taxon>Rhabditina</taxon>
        <taxon>Rhabditomorpha</taxon>
        <taxon>Strongyloidea</taxon>
        <taxon>Trichostrongylidae</taxon>
        <taxon>Haemonchus</taxon>
    </lineage>
</organism>
<accession>A0A0N4VXK5</accession>
<reference evidence="1" key="1">
    <citation type="submission" date="2017-02" db="UniProtKB">
        <authorList>
            <consortium name="WormBaseParasite"/>
        </authorList>
    </citation>
    <scope>IDENTIFICATION</scope>
</reference>